<dbReference type="AlphaFoldDB" id="K0RHW4"/>
<feature type="non-terminal residue" evidence="3">
    <location>
        <position position="243"/>
    </location>
</feature>
<evidence type="ECO:0000313" key="3">
    <source>
        <dbReference type="EMBL" id="EJK52835.1"/>
    </source>
</evidence>
<name>K0RHW4_THAOC</name>
<comment type="caution">
    <text evidence="3">The sequence shown here is derived from an EMBL/GenBank/DDBJ whole genome shotgun (WGS) entry which is preliminary data.</text>
</comment>
<gene>
    <name evidence="3" type="ORF">THAOC_27856</name>
</gene>
<evidence type="ECO:0000313" key="4">
    <source>
        <dbReference type="Proteomes" id="UP000266841"/>
    </source>
</evidence>
<feature type="region of interest" description="Disordered" evidence="2">
    <location>
        <begin position="152"/>
        <end position="243"/>
    </location>
</feature>
<evidence type="ECO:0000256" key="2">
    <source>
        <dbReference type="SAM" id="MobiDB-lite"/>
    </source>
</evidence>
<sequence>MMSQQSLVAKGHRTDRRKALVHHCRGTYNLGEEGRIPLCLVPRVLSYVANGLDTGKPPAQWCTLDVPSLGAVHAMMTARAEACGNADGMGFVGGTFRWGAVADECRESREAIRRLEEENERLRSRDSREVIRRLEEENERLRRELAAAPRRGIRDDDGEGRGVRERGRDGLRRRDVPVGRRGGRVQGEPRGDTAPGGGEREAEGEPGGDTAPGGGEREAEGEPGGDTAPGGGEREAEEGARGR</sequence>
<feature type="compositionally biased region" description="Basic and acidic residues" evidence="2">
    <location>
        <begin position="152"/>
        <end position="178"/>
    </location>
</feature>
<feature type="coiled-coil region" evidence="1">
    <location>
        <begin position="105"/>
        <end position="151"/>
    </location>
</feature>
<dbReference type="EMBL" id="AGNL01039176">
    <property type="protein sequence ID" value="EJK52835.1"/>
    <property type="molecule type" value="Genomic_DNA"/>
</dbReference>
<protein>
    <submittedName>
        <fullName evidence="3">Uncharacterized protein</fullName>
    </submittedName>
</protein>
<keyword evidence="1" id="KW-0175">Coiled coil</keyword>
<feature type="compositionally biased region" description="Basic and acidic residues" evidence="2">
    <location>
        <begin position="232"/>
        <end position="243"/>
    </location>
</feature>
<keyword evidence="4" id="KW-1185">Reference proteome</keyword>
<feature type="compositionally biased region" description="Gly residues" evidence="2">
    <location>
        <begin position="222"/>
        <end position="231"/>
    </location>
</feature>
<accession>K0RHW4</accession>
<feature type="compositionally biased region" description="Gly residues" evidence="2">
    <location>
        <begin position="205"/>
        <end position="214"/>
    </location>
</feature>
<organism evidence="3 4">
    <name type="scientific">Thalassiosira oceanica</name>
    <name type="common">Marine diatom</name>
    <dbReference type="NCBI Taxonomy" id="159749"/>
    <lineage>
        <taxon>Eukaryota</taxon>
        <taxon>Sar</taxon>
        <taxon>Stramenopiles</taxon>
        <taxon>Ochrophyta</taxon>
        <taxon>Bacillariophyta</taxon>
        <taxon>Coscinodiscophyceae</taxon>
        <taxon>Thalassiosirophycidae</taxon>
        <taxon>Thalassiosirales</taxon>
        <taxon>Thalassiosiraceae</taxon>
        <taxon>Thalassiosira</taxon>
    </lineage>
</organism>
<reference evidence="3 4" key="1">
    <citation type="journal article" date="2012" name="Genome Biol.">
        <title>Genome and low-iron response of an oceanic diatom adapted to chronic iron limitation.</title>
        <authorList>
            <person name="Lommer M."/>
            <person name="Specht M."/>
            <person name="Roy A.S."/>
            <person name="Kraemer L."/>
            <person name="Andreson R."/>
            <person name="Gutowska M.A."/>
            <person name="Wolf J."/>
            <person name="Bergner S.V."/>
            <person name="Schilhabel M.B."/>
            <person name="Klostermeier U.C."/>
            <person name="Beiko R.G."/>
            <person name="Rosenstiel P."/>
            <person name="Hippler M."/>
            <person name="Laroche J."/>
        </authorList>
    </citation>
    <scope>NUCLEOTIDE SEQUENCE [LARGE SCALE GENOMIC DNA]</scope>
    <source>
        <strain evidence="3 4">CCMP1005</strain>
    </source>
</reference>
<proteinExistence type="predicted"/>
<evidence type="ECO:0000256" key="1">
    <source>
        <dbReference type="SAM" id="Coils"/>
    </source>
</evidence>
<dbReference type="Proteomes" id="UP000266841">
    <property type="component" value="Unassembled WGS sequence"/>
</dbReference>